<proteinExistence type="predicted"/>
<evidence type="ECO:0000256" key="1">
    <source>
        <dbReference type="SAM" id="Phobius"/>
    </source>
</evidence>
<dbReference type="EMBL" id="CP073636">
    <property type="protein sequence ID" value="QUP65839.1"/>
    <property type="molecule type" value="Genomic_DNA"/>
</dbReference>
<feature type="transmembrane region" description="Helical" evidence="1">
    <location>
        <begin position="143"/>
        <end position="160"/>
    </location>
</feature>
<dbReference type="AlphaFoldDB" id="A0A8T8LWJ9"/>
<feature type="transmembrane region" description="Helical" evidence="1">
    <location>
        <begin position="64"/>
        <end position="87"/>
    </location>
</feature>
<feature type="transmembrane region" description="Helical" evidence="1">
    <location>
        <begin position="7"/>
        <end position="25"/>
    </location>
</feature>
<feature type="transmembrane region" description="Helical" evidence="1">
    <location>
        <begin position="93"/>
        <end position="113"/>
    </location>
</feature>
<name>A0A8T8LWJ9_PSESX</name>
<protein>
    <submittedName>
        <fullName evidence="2">Uncharacterized protein</fullName>
    </submittedName>
</protein>
<sequence length="242" mass="27311">MIDADKLKRGSWTLLGTLILFLALAPSNLPYFWHLFFITSFLAFAWTLYLIYMCERYTTYMTSLIMSAAGSFSLLASSAAYFAAAKFWGRESILTAMTGLLPLVLSVLMYLFLASTKPSFHPFEYDGIKVQTRPQTTQRRSTVYNPILVAGITTLAASMFTKVMGALTSGLVATFGLIACSLTLLFYARHVIRGLRALRIKEKAMPSPYTFMQIDEIREARNRWWLGRLLKWVTARGKSSDT</sequence>
<reference evidence="2" key="1">
    <citation type="journal article" date="2011" name="PLoS Pathog.">
        <title>Dynamic evolution of pathogenicity revealed by sequencing and comparative genomics of 19 Pseudomonas syringae isolates.</title>
        <authorList>
            <person name="Baltrus D.A."/>
            <person name="Nishimura M.T."/>
            <person name="Romanchuk A."/>
            <person name="Chang J.H."/>
            <person name="Mukhtar M.S."/>
            <person name="Cherkis K."/>
            <person name="Roach J."/>
            <person name="Grant S.R."/>
            <person name="Jones C.D."/>
            <person name="Dangl J.L."/>
        </authorList>
    </citation>
    <scope>NUCLEOTIDE SEQUENCE</scope>
    <source>
        <strain evidence="2">Cit 7</strain>
    </source>
</reference>
<organism evidence="2 3">
    <name type="scientific">Pseudomonas syringae Cit 7</name>
    <dbReference type="NCBI Taxonomy" id="629264"/>
    <lineage>
        <taxon>Bacteria</taxon>
        <taxon>Pseudomonadati</taxon>
        <taxon>Pseudomonadota</taxon>
        <taxon>Gammaproteobacteria</taxon>
        <taxon>Pseudomonadales</taxon>
        <taxon>Pseudomonadaceae</taxon>
        <taxon>Pseudomonas</taxon>
        <taxon>Pseudomonas syringae</taxon>
    </lineage>
</organism>
<keyword evidence="1" id="KW-1133">Transmembrane helix</keyword>
<feature type="transmembrane region" description="Helical" evidence="1">
    <location>
        <begin position="31"/>
        <end position="52"/>
    </location>
</feature>
<evidence type="ECO:0000313" key="3">
    <source>
        <dbReference type="Proteomes" id="UP000005924"/>
    </source>
</evidence>
<accession>A0A8T8LWJ9</accession>
<feature type="transmembrane region" description="Helical" evidence="1">
    <location>
        <begin position="166"/>
        <end position="188"/>
    </location>
</feature>
<reference evidence="2" key="2">
    <citation type="submission" date="2021-04" db="EMBL/GenBank/DDBJ databases">
        <title>A complete genome sequence for Pseudomonas syringae Cit7.</title>
        <authorList>
            <person name="Baltrus D.A."/>
        </authorList>
    </citation>
    <scope>NUCLEOTIDE SEQUENCE</scope>
    <source>
        <strain evidence="2">Cit 7</strain>
    </source>
</reference>
<gene>
    <name evidence="2" type="ORF">PSYCIT7_024175</name>
</gene>
<evidence type="ECO:0000313" key="2">
    <source>
        <dbReference type="EMBL" id="QUP65839.1"/>
    </source>
</evidence>
<dbReference type="Proteomes" id="UP000005924">
    <property type="component" value="Chromosome"/>
</dbReference>
<keyword evidence="1" id="KW-0812">Transmembrane</keyword>
<dbReference type="RefSeq" id="WP_003372252.1">
    <property type="nucleotide sequence ID" value="NZ_CP073636.1"/>
</dbReference>
<keyword evidence="1" id="KW-0472">Membrane</keyword>